<protein>
    <submittedName>
        <fullName evidence="3">Uncharacterized protein</fullName>
    </submittedName>
</protein>
<dbReference type="Proteomes" id="UP001392437">
    <property type="component" value="Unassembled WGS sequence"/>
</dbReference>
<comment type="caution">
    <text evidence="3">The sequence shown here is derived from an EMBL/GenBank/DDBJ whole genome shotgun (WGS) entry which is preliminary data.</text>
</comment>
<reference evidence="3 4" key="1">
    <citation type="submission" date="2023-01" db="EMBL/GenBank/DDBJ databases">
        <title>Analysis of 21 Apiospora genomes using comparative genomics revels a genus with tremendous synthesis potential of carbohydrate active enzymes and secondary metabolites.</title>
        <authorList>
            <person name="Sorensen T."/>
        </authorList>
    </citation>
    <scope>NUCLEOTIDE SEQUENCE [LARGE SCALE GENOMIC DNA]</scope>
    <source>
        <strain evidence="3 4">CBS 117206</strain>
    </source>
</reference>
<keyword evidence="2" id="KW-0732">Signal</keyword>
<evidence type="ECO:0000313" key="3">
    <source>
        <dbReference type="EMBL" id="KAK8105121.1"/>
    </source>
</evidence>
<feature type="region of interest" description="Disordered" evidence="1">
    <location>
        <begin position="139"/>
        <end position="182"/>
    </location>
</feature>
<organism evidence="3 4">
    <name type="scientific">Apiospora kogelbergensis</name>
    <dbReference type="NCBI Taxonomy" id="1337665"/>
    <lineage>
        <taxon>Eukaryota</taxon>
        <taxon>Fungi</taxon>
        <taxon>Dikarya</taxon>
        <taxon>Ascomycota</taxon>
        <taxon>Pezizomycotina</taxon>
        <taxon>Sordariomycetes</taxon>
        <taxon>Xylariomycetidae</taxon>
        <taxon>Amphisphaeriales</taxon>
        <taxon>Apiosporaceae</taxon>
        <taxon>Apiospora</taxon>
    </lineage>
</organism>
<feature type="chain" id="PRO_5043541852" evidence="2">
    <location>
        <begin position="21"/>
        <end position="279"/>
    </location>
</feature>
<feature type="signal peptide" evidence="2">
    <location>
        <begin position="1"/>
        <end position="20"/>
    </location>
</feature>
<proteinExistence type="predicted"/>
<accession>A0AAW0QRH3</accession>
<evidence type="ECO:0000313" key="4">
    <source>
        <dbReference type="Proteomes" id="UP001392437"/>
    </source>
</evidence>
<feature type="compositionally biased region" description="Low complexity" evidence="1">
    <location>
        <begin position="196"/>
        <end position="226"/>
    </location>
</feature>
<gene>
    <name evidence="3" type="ORF">PG999_008480</name>
</gene>
<feature type="region of interest" description="Disordered" evidence="1">
    <location>
        <begin position="196"/>
        <end position="248"/>
    </location>
</feature>
<dbReference type="EMBL" id="JAQQWP010000008">
    <property type="protein sequence ID" value="KAK8105121.1"/>
    <property type="molecule type" value="Genomic_DNA"/>
</dbReference>
<feature type="compositionally biased region" description="Low complexity" evidence="1">
    <location>
        <begin position="236"/>
        <end position="248"/>
    </location>
</feature>
<name>A0AAW0QRH3_9PEZI</name>
<evidence type="ECO:0000256" key="1">
    <source>
        <dbReference type="SAM" id="MobiDB-lite"/>
    </source>
</evidence>
<dbReference type="AlphaFoldDB" id="A0AAW0QRH3"/>
<keyword evidence="4" id="KW-1185">Reference proteome</keyword>
<sequence length="279" mass="27776">MKTINTLGASLAMSLTGVSAVVLDNRSVPGFIGYVEHLEVPTSTVVSEPPVMGGHPQGKPDEHPVGNIKHLQEKAIVTTIMVTVTTSGPVTLLDPAGSTTTILGTYAAESAVVTTLTPDVSSSDTTVGVTVTVTTDSVTAAEDSSSTVSSSSTDATSTSSATSETSASSASTQSSVSSSSSASNIATSSSAVSSSTASAASDTASSSSSGDTSASEATSTPSASDDGSSTPDATQSASPTESSSSGASSNCVFMNALHTAMIFYAMFHLWDMACFDRVF</sequence>
<evidence type="ECO:0000256" key="2">
    <source>
        <dbReference type="SAM" id="SignalP"/>
    </source>
</evidence>